<dbReference type="GO" id="GO:0003964">
    <property type="term" value="F:RNA-directed DNA polymerase activity"/>
    <property type="evidence" value="ECO:0007669"/>
    <property type="project" value="UniProtKB-EC"/>
</dbReference>
<proteinExistence type="predicted"/>
<dbReference type="Pfam" id="PF00078">
    <property type="entry name" value="RVT_1"/>
    <property type="match status" value="1"/>
</dbReference>
<protein>
    <recommendedName>
        <fullName evidence="1">RNA-directed DNA polymerase</fullName>
        <ecNumber evidence="1">2.7.7.49</ecNumber>
    </recommendedName>
</protein>
<name>A0A5F8GJK7_MONDO</name>
<reference evidence="3 4" key="1">
    <citation type="journal article" date="2007" name="Nature">
        <title>Genome of the marsupial Monodelphis domestica reveals innovation in non-coding sequences.</title>
        <authorList>
            <person name="Mikkelsen T.S."/>
            <person name="Wakefield M.J."/>
            <person name="Aken B."/>
            <person name="Amemiya C.T."/>
            <person name="Chang J.L."/>
            <person name="Duke S."/>
            <person name="Garber M."/>
            <person name="Gentles A.J."/>
            <person name="Goodstadt L."/>
            <person name="Heger A."/>
            <person name="Jurka J."/>
            <person name="Kamal M."/>
            <person name="Mauceli E."/>
            <person name="Searle S.M."/>
            <person name="Sharpe T."/>
            <person name="Baker M.L."/>
            <person name="Batzer M.A."/>
            <person name="Benos P.V."/>
            <person name="Belov K."/>
            <person name="Clamp M."/>
            <person name="Cook A."/>
            <person name="Cuff J."/>
            <person name="Das R."/>
            <person name="Davidow L."/>
            <person name="Deakin J.E."/>
            <person name="Fazzari M.J."/>
            <person name="Glass J.L."/>
            <person name="Grabherr M."/>
            <person name="Greally J.M."/>
            <person name="Gu W."/>
            <person name="Hore T.A."/>
            <person name="Huttley G.A."/>
            <person name="Kleber M."/>
            <person name="Jirtle R.L."/>
            <person name="Koina E."/>
            <person name="Lee J.T."/>
            <person name="Mahony S."/>
            <person name="Marra M.A."/>
            <person name="Miller R.D."/>
            <person name="Nicholls R.D."/>
            <person name="Oda M."/>
            <person name="Papenfuss A.T."/>
            <person name="Parra Z.E."/>
            <person name="Pollock D.D."/>
            <person name="Ray D.A."/>
            <person name="Schein J.E."/>
            <person name="Speed T.P."/>
            <person name="Thompson K."/>
            <person name="VandeBerg J.L."/>
            <person name="Wade C.M."/>
            <person name="Walker J.A."/>
            <person name="Waters P.D."/>
            <person name="Webber C."/>
            <person name="Weidman J.R."/>
            <person name="Xie X."/>
            <person name="Zody M.C."/>
            <person name="Baldwin J."/>
            <person name="Abdouelleil A."/>
            <person name="Abdulkadir J."/>
            <person name="Abebe A."/>
            <person name="Abera B."/>
            <person name="Abreu J."/>
            <person name="Acer S.C."/>
            <person name="Aftuck L."/>
            <person name="Alexander A."/>
            <person name="An P."/>
            <person name="Anderson E."/>
            <person name="Anderson S."/>
            <person name="Arachi H."/>
            <person name="Azer M."/>
            <person name="Bachantsang P."/>
            <person name="Barry A."/>
            <person name="Bayul T."/>
            <person name="Berlin A."/>
            <person name="Bessette D."/>
            <person name="Bloom T."/>
            <person name="Bloom T."/>
            <person name="Boguslavskiy L."/>
            <person name="Bonnet C."/>
            <person name="Boukhgalter B."/>
            <person name="Bourzgui I."/>
            <person name="Brown A."/>
            <person name="Cahill P."/>
            <person name="Channer S."/>
            <person name="Cheshatsang Y."/>
            <person name="Chuda L."/>
            <person name="Citroen M."/>
            <person name="Collymore A."/>
            <person name="Cooke P."/>
            <person name="Costello M."/>
            <person name="D'Aco K."/>
            <person name="Daza R."/>
            <person name="De Haan G."/>
            <person name="DeGray S."/>
            <person name="DeMaso C."/>
            <person name="Dhargay N."/>
            <person name="Dooley K."/>
            <person name="Dooley E."/>
            <person name="Doricent M."/>
            <person name="Dorje P."/>
            <person name="Dorjee K."/>
            <person name="Dupes A."/>
            <person name="Elong R."/>
            <person name="Falk J."/>
            <person name="Farina A."/>
            <person name="Faro S."/>
            <person name="Ferguson D."/>
            <person name="Fisher S."/>
            <person name="Foley C.D."/>
            <person name="Franke A."/>
            <person name="Friedrich D."/>
            <person name="Gadbois L."/>
            <person name="Gearin G."/>
            <person name="Gearin C.R."/>
            <person name="Giannoukos G."/>
            <person name="Goode T."/>
            <person name="Graham J."/>
            <person name="Grandbois E."/>
            <person name="Grewal S."/>
            <person name="Gyaltsen K."/>
            <person name="Hafez N."/>
            <person name="Hagos B."/>
            <person name="Hall J."/>
            <person name="Henson C."/>
            <person name="Hollinger A."/>
            <person name="Honan T."/>
            <person name="Huard M.D."/>
            <person name="Hughes L."/>
            <person name="Hurhula B."/>
            <person name="Husby M.E."/>
            <person name="Kamat A."/>
            <person name="Kanga B."/>
            <person name="Kashin S."/>
            <person name="Khazanovich D."/>
            <person name="Kisner P."/>
            <person name="Lance K."/>
            <person name="Lara M."/>
            <person name="Lee W."/>
            <person name="Lennon N."/>
            <person name="Letendre F."/>
            <person name="LeVine R."/>
            <person name="Lipovsky A."/>
            <person name="Liu X."/>
            <person name="Liu J."/>
            <person name="Liu S."/>
            <person name="Lokyitsang T."/>
            <person name="Lokyitsang Y."/>
            <person name="Lubonja R."/>
            <person name="Lui A."/>
            <person name="MacDonald P."/>
            <person name="Magnisalis V."/>
            <person name="Maru K."/>
            <person name="Matthews C."/>
            <person name="McCusker W."/>
            <person name="McDonough S."/>
            <person name="Mehta T."/>
            <person name="Meldrim J."/>
            <person name="Meneus L."/>
            <person name="Mihai O."/>
            <person name="Mihalev A."/>
            <person name="Mihova T."/>
            <person name="Mittelman R."/>
            <person name="Mlenga V."/>
            <person name="Montmayeur A."/>
            <person name="Mulrain L."/>
            <person name="Navidi A."/>
            <person name="Naylor J."/>
            <person name="Negash T."/>
            <person name="Nguyen T."/>
            <person name="Nguyen N."/>
            <person name="Nicol R."/>
            <person name="Norbu C."/>
            <person name="Norbu N."/>
            <person name="Novod N."/>
            <person name="O'Neill B."/>
            <person name="Osman S."/>
            <person name="Markiewicz E."/>
            <person name="Oyono O.L."/>
            <person name="Patti C."/>
            <person name="Phunkhang P."/>
            <person name="Pierre F."/>
            <person name="Priest M."/>
            <person name="Raghuraman S."/>
            <person name="Rege F."/>
            <person name="Reyes R."/>
            <person name="Rise C."/>
            <person name="Rogov P."/>
            <person name="Ross K."/>
            <person name="Ryan E."/>
            <person name="Settipalli S."/>
            <person name="Shea T."/>
            <person name="Sherpa N."/>
            <person name="Shi L."/>
            <person name="Shih D."/>
            <person name="Sparrow T."/>
            <person name="Spaulding J."/>
            <person name="Stalker J."/>
            <person name="Stange-Thomann N."/>
            <person name="Stavropoulos S."/>
            <person name="Stone C."/>
            <person name="Strader C."/>
            <person name="Tesfaye S."/>
            <person name="Thomson T."/>
            <person name="Thoulutsang Y."/>
            <person name="Thoulutsang D."/>
            <person name="Topham K."/>
            <person name="Topping I."/>
            <person name="Tsamla T."/>
            <person name="Vassiliev H."/>
            <person name="Vo A."/>
            <person name="Wangchuk T."/>
            <person name="Wangdi T."/>
            <person name="Weiand M."/>
            <person name="Wilkinson J."/>
            <person name="Wilson A."/>
            <person name="Yadav S."/>
            <person name="Young G."/>
            <person name="Yu Q."/>
            <person name="Zembek L."/>
            <person name="Zhong D."/>
            <person name="Zimmer A."/>
            <person name="Zwirko Z."/>
            <person name="Jaffe D.B."/>
            <person name="Alvarez P."/>
            <person name="Brockman W."/>
            <person name="Butler J."/>
            <person name="Chin C."/>
            <person name="Gnerre S."/>
            <person name="MacCallum I."/>
            <person name="Graves J.A."/>
            <person name="Ponting C.P."/>
            <person name="Breen M."/>
            <person name="Samollow P.B."/>
            <person name="Lander E.S."/>
            <person name="Lindblad-Toh K."/>
        </authorList>
    </citation>
    <scope>NUCLEOTIDE SEQUENCE [LARGE SCALE GENOMIC DNA]</scope>
</reference>
<dbReference type="InterPro" id="IPR043502">
    <property type="entry name" value="DNA/RNA_pol_sf"/>
</dbReference>
<sequence>MDSQMNSIKHPRTTNPNINKLFNRINKERVLSNSFYRTNMVLFPKPGRSKTEKENYRPISLMNIDAKILNTILAKILQQVITRVIHYDQVGFIPGMQGWFNIRKTIHIIHKNHMIISIDAEKVFNKIQHSFLLKTLESIGIEGPFLKIINSIYLKPSANIICNGDKLEVFPIRSGVKQGCPLSPLLFNIVLETLAVAIREEVEDIKIGNEETKLSLFADDMMVYLKNPRESTEKLVKIINNFNKVAAYKINPHKSSAFLYISNTSQQQELEREIPFKITLDNIKYLGIYLPRQTQELYEHNYKTLYTQLKINLNNWKNMGRTS</sequence>
<evidence type="ECO:0000313" key="3">
    <source>
        <dbReference type="Ensembl" id="ENSMODP00000047346.1"/>
    </source>
</evidence>
<dbReference type="PROSITE" id="PS50878">
    <property type="entry name" value="RT_POL"/>
    <property type="match status" value="1"/>
</dbReference>
<accession>A0A5F8GJK7</accession>
<reference evidence="3" key="3">
    <citation type="submission" date="2025-09" db="UniProtKB">
        <authorList>
            <consortium name="Ensembl"/>
        </authorList>
    </citation>
    <scope>IDENTIFICATION</scope>
</reference>
<dbReference type="Proteomes" id="UP000002280">
    <property type="component" value="Chromosome 5"/>
</dbReference>
<dbReference type="CDD" id="cd01650">
    <property type="entry name" value="RT_nLTR_like"/>
    <property type="match status" value="1"/>
</dbReference>
<dbReference type="InParanoid" id="A0A5F8GJK7"/>
<dbReference type="PANTHER" id="PTHR19446">
    <property type="entry name" value="REVERSE TRANSCRIPTASES"/>
    <property type="match status" value="1"/>
</dbReference>
<organism evidence="3 4">
    <name type="scientific">Monodelphis domestica</name>
    <name type="common">Gray short-tailed opossum</name>
    <dbReference type="NCBI Taxonomy" id="13616"/>
    <lineage>
        <taxon>Eukaryota</taxon>
        <taxon>Metazoa</taxon>
        <taxon>Chordata</taxon>
        <taxon>Craniata</taxon>
        <taxon>Vertebrata</taxon>
        <taxon>Euteleostomi</taxon>
        <taxon>Mammalia</taxon>
        <taxon>Metatheria</taxon>
        <taxon>Didelphimorphia</taxon>
        <taxon>Didelphidae</taxon>
        <taxon>Monodelphis</taxon>
    </lineage>
</organism>
<dbReference type="EC" id="2.7.7.49" evidence="1"/>
<dbReference type="AlphaFoldDB" id="A0A5F8GJK7"/>
<reference evidence="3" key="2">
    <citation type="submission" date="2025-08" db="UniProtKB">
        <authorList>
            <consortium name="Ensembl"/>
        </authorList>
    </citation>
    <scope>IDENTIFICATION</scope>
</reference>
<feature type="domain" description="Reverse transcriptase" evidence="2">
    <location>
        <begin position="24"/>
        <end position="290"/>
    </location>
</feature>
<dbReference type="SUPFAM" id="SSF56672">
    <property type="entry name" value="DNA/RNA polymerases"/>
    <property type="match status" value="1"/>
</dbReference>
<dbReference type="InterPro" id="IPR000477">
    <property type="entry name" value="RT_dom"/>
</dbReference>
<dbReference type="OMA" id="KINLEIW"/>
<dbReference type="GeneTree" id="ENSGT00940000153064"/>
<evidence type="ECO:0000313" key="4">
    <source>
        <dbReference type="Proteomes" id="UP000002280"/>
    </source>
</evidence>
<evidence type="ECO:0000259" key="2">
    <source>
        <dbReference type="PROSITE" id="PS50878"/>
    </source>
</evidence>
<evidence type="ECO:0000256" key="1">
    <source>
        <dbReference type="ARBA" id="ARBA00012493"/>
    </source>
</evidence>
<dbReference type="Ensembl" id="ENSMODT00000055283.1">
    <property type="protein sequence ID" value="ENSMODP00000047346.1"/>
    <property type="gene ID" value="ENSMODG00000043598.1"/>
</dbReference>
<keyword evidence="4" id="KW-1185">Reference proteome</keyword>